<dbReference type="OrthoDB" id="9633724at2759"/>
<feature type="chain" id="PRO_5044615919" evidence="3">
    <location>
        <begin position="23"/>
        <end position="159"/>
    </location>
</feature>
<dbReference type="Proteomes" id="UP000694726">
    <property type="component" value="Unplaced"/>
</dbReference>
<proteinExistence type="predicted"/>
<feature type="compositionally biased region" description="Basic and acidic residues" evidence="1">
    <location>
        <begin position="106"/>
        <end position="118"/>
    </location>
</feature>
<evidence type="ECO:0000256" key="1">
    <source>
        <dbReference type="SAM" id="MobiDB-lite"/>
    </source>
</evidence>
<gene>
    <name evidence="4" type="primary">PDPN</name>
</gene>
<dbReference type="GeneID" id="100738269"/>
<dbReference type="GO" id="GO:0030054">
    <property type="term" value="C:cell junction"/>
    <property type="evidence" value="ECO:0007669"/>
    <property type="project" value="Ensembl"/>
</dbReference>
<dbReference type="GO" id="GO:0031410">
    <property type="term" value="C:cytoplasmic vesicle"/>
    <property type="evidence" value="ECO:0007669"/>
    <property type="project" value="Ensembl"/>
</dbReference>
<keyword evidence="2" id="KW-0472">Membrane</keyword>
<dbReference type="GO" id="GO:0090091">
    <property type="term" value="P:positive regulation of extracellular matrix disassembly"/>
    <property type="evidence" value="ECO:0007669"/>
    <property type="project" value="Ensembl"/>
</dbReference>
<dbReference type="GO" id="GO:0032587">
    <property type="term" value="C:ruffle membrane"/>
    <property type="evidence" value="ECO:0007669"/>
    <property type="project" value="Ensembl"/>
</dbReference>
<sequence>MWKVPVLLFVLGSASLWVLAEGASTVLPEDGVTPGVEGSSKASPGVEDYTVTPRTREEPYATPLVPTRTKGTTGSPTEDVFTVGSTTHSHKGSQSTTTQNVVTSQSHDKGDEEKSKTVTKDGLGTVTLVGITVGVLLAIGFIGAIIVMLVRKMSGRYSP</sequence>
<keyword evidence="3" id="KW-0732">Signal</keyword>
<feature type="region of interest" description="Disordered" evidence="1">
    <location>
        <begin position="29"/>
        <end position="118"/>
    </location>
</feature>
<dbReference type="GO" id="GO:0005102">
    <property type="term" value="F:signaling receptor binding"/>
    <property type="evidence" value="ECO:0007669"/>
    <property type="project" value="Ensembl"/>
</dbReference>
<dbReference type="AlphaFoldDB" id="A0A4X1W7W5"/>
<dbReference type="ExpressionAtlas" id="A0A4X1W7W5">
    <property type="expression patterns" value="baseline and differential"/>
</dbReference>
<feature type="transmembrane region" description="Helical" evidence="2">
    <location>
        <begin position="126"/>
        <end position="150"/>
    </location>
</feature>
<dbReference type="Ensembl" id="ENSSSCT00025032341.1">
    <property type="protein sequence ID" value="ENSSSCP00025013517.1"/>
    <property type="gene ID" value="ENSSSCG00025023894.1"/>
</dbReference>
<evidence type="ECO:0000313" key="5">
    <source>
        <dbReference type="Proteomes" id="UP000314985"/>
    </source>
</evidence>
<dbReference type="GO" id="GO:2000392">
    <property type="term" value="P:regulation of lamellipodium morphogenesis"/>
    <property type="evidence" value="ECO:0007669"/>
    <property type="project" value="Ensembl"/>
</dbReference>
<dbReference type="Ensembl" id="ENSSSCT00070059068.1">
    <property type="protein sequence ID" value="ENSSSCP00070050275.1"/>
    <property type="gene ID" value="ENSSSCG00070029409.1"/>
</dbReference>
<dbReference type="Ensembl" id="ENSSSCT00015013269.1">
    <property type="protein sequence ID" value="ENSSSCP00015005128.1"/>
    <property type="gene ID" value="ENSSSCG00015010111.1"/>
</dbReference>
<dbReference type="PANTHER" id="PTHR47390">
    <property type="entry name" value="PODOPLANIN"/>
    <property type="match status" value="1"/>
</dbReference>
<dbReference type="KEGG" id="ssc:100738269"/>
<evidence type="ECO:0000256" key="2">
    <source>
        <dbReference type="SAM" id="Phobius"/>
    </source>
</evidence>
<dbReference type="GO" id="GO:0010718">
    <property type="term" value="P:positive regulation of epithelial to mesenchymal transition"/>
    <property type="evidence" value="ECO:0007669"/>
    <property type="project" value="Ensembl"/>
</dbReference>
<dbReference type="GO" id="GO:0045121">
    <property type="term" value="C:membrane raft"/>
    <property type="evidence" value="ECO:0007669"/>
    <property type="project" value="Ensembl"/>
</dbReference>
<dbReference type="GO" id="GO:0016324">
    <property type="term" value="C:apical plasma membrane"/>
    <property type="evidence" value="ECO:0007669"/>
    <property type="project" value="Ensembl"/>
</dbReference>
<dbReference type="OMA" id="SAWLWIP"/>
<dbReference type="Pfam" id="PF05808">
    <property type="entry name" value="Podoplanin"/>
    <property type="match status" value="1"/>
</dbReference>
<protein>
    <submittedName>
        <fullName evidence="4">Podoplanin</fullName>
    </submittedName>
</protein>
<dbReference type="GO" id="GO:0019956">
    <property type="term" value="F:chemokine binding"/>
    <property type="evidence" value="ECO:0007669"/>
    <property type="project" value="Ensembl"/>
</dbReference>
<dbReference type="Proteomes" id="UP000314985">
    <property type="component" value="Chromosome 6"/>
</dbReference>
<reference evidence="4 5" key="1">
    <citation type="submission" date="2017-08" db="EMBL/GenBank/DDBJ databases">
        <title>USMARCv1.0.</title>
        <authorList>
            <person name="Hannum G.I."/>
            <person name="Koren S."/>
            <person name="Schroeder S.G."/>
            <person name="Chin S.C."/>
            <person name="Nonneman D.J."/>
            <person name="Becker S.A."/>
            <person name="Rosen B.D."/>
            <person name="Bickhart D.M."/>
            <person name="Putnam N.H."/>
            <person name="Green R.E."/>
            <person name="Tuggle C.K."/>
            <person name="Liu H."/>
            <person name="Rohrer G.A."/>
            <person name="Warr A."/>
            <person name="Hall R."/>
            <person name="Kim K."/>
            <person name="Hume D.A."/>
            <person name="Talbot R."/>
            <person name="Chow W."/>
            <person name="Howe K."/>
            <person name="Schwartz A.S."/>
            <person name="Watson M."/>
            <person name="Archibald A.L."/>
            <person name="Phillippy A.M."/>
            <person name="Smith T.P.L."/>
        </authorList>
    </citation>
    <scope>NUCLEOTIDE SEQUENCE [LARGE SCALE GENOMIC DNA]</scope>
</reference>
<dbReference type="GO" id="GO:0005739">
    <property type="term" value="C:mitochondrion"/>
    <property type="evidence" value="ECO:0007669"/>
    <property type="project" value="Ensembl"/>
</dbReference>
<name>A0A4X1W7W5_PIG</name>
<dbReference type="GO" id="GO:0005829">
    <property type="term" value="C:cytosol"/>
    <property type="evidence" value="ECO:0007669"/>
    <property type="project" value="Ensembl"/>
</dbReference>
<dbReference type="RefSeq" id="XP_005665074.1">
    <property type="nucleotide sequence ID" value="XM_005665017.3"/>
</dbReference>
<dbReference type="Proteomes" id="UP000694727">
    <property type="component" value="Unplaced"/>
</dbReference>
<dbReference type="InterPro" id="IPR052684">
    <property type="entry name" value="Podoplanin_domain"/>
</dbReference>
<dbReference type="GO" id="GO:0016323">
    <property type="term" value="C:basolateral plasma membrane"/>
    <property type="evidence" value="ECO:0007669"/>
    <property type="project" value="Ensembl"/>
</dbReference>
<dbReference type="GO" id="GO:0031528">
    <property type="term" value="C:microvillus membrane"/>
    <property type="evidence" value="ECO:0007669"/>
    <property type="project" value="Ensembl"/>
</dbReference>
<dbReference type="GO" id="GO:0031258">
    <property type="term" value="C:lamellipodium membrane"/>
    <property type="evidence" value="ECO:0007669"/>
    <property type="project" value="Ensembl"/>
</dbReference>
<dbReference type="GO" id="GO:0044319">
    <property type="term" value="P:wound healing, spreading of cells"/>
    <property type="evidence" value="ECO:0007669"/>
    <property type="project" value="Ensembl"/>
</dbReference>
<evidence type="ECO:0000313" key="4">
    <source>
        <dbReference type="Ensembl" id="ENSSSCP00070050275.1"/>
    </source>
</evidence>
<feature type="signal peptide" evidence="3">
    <location>
        <begin position="1"/>
        <end position="22"/>
    </location>
</feature>
<accession>A0A4X1W7W5</accession>
<evidence type="ECO:0000256" key="3">
    <source>
        <dbReference type="SAM" id="SignalP"/>
    </source>
</evidence>
<dbReference type="CTD" id="10630"/>
<dbReference type="GO" id="GO:0051087">
    <property type="term" value="F:protein-folding chaperone binding"/>
    <property type="evidence" value="ECO:0007669"/>
    <property type="project" value="Ensembl"/>
</dbReference>
<dbReference type="GO" id="GO:0061851">
    <property type="term" value="C:leading edge of lamellipodium"/>
    <property type="evidence" value="ECO:0007669"/>
    <property type="project" value="Ensembl"/>
</dbReference>
<organism evidence="4 5">
    <name type="scientific">Sus scrofa</name>
    <name type="common">Pig</name>
    <dbReference type="NCBI Taxonomy" id="9823"/>
    <lineage>
        <taxon>Eukaryota</taxon>
        <taxon>Metazoa</taxon>
        <taxon>Chordata</taxon>
        <taxon>Craniata</taxon>
        <taxon>Vertebrata</taxon>
        <taxon>Euteleostomi</taxon>
        <taxon>Mammalia</taxon>
        <taxon>Eutheria</taxon>
        <taxon>Laurasiatheria</taxon>
        <taxon>Artiodactyla</taxon>
        <taxon>Suina</taxon>
        <taxon>Suidae</taxon>
        <taxon>Sus</taxon>
    </lineage>
</organism>
<dbReference type="GO" id="GO:0030335">
    <property type="term" value="P:positive regulation of cell migration"/>
    <property type="evidence" value="ECO:0007669"/>
    <property type="project" value="Ensembl"/>
</dbReference>
<dbReference type="GO" id="GO:1901731">
    <property type="term" value="P:positive regulation of platelet aggregation"/>
    <property type="evidence" value="ECO:0007669"/>
    <property type="project" value="Ensembl"/>
</dbReference>
<reference evidence="4" key="2">
    <citation type="submission" date="2025-05" db="UniProtKB">
        <authorList>
            <consortium name="Ensembl"/>
        </authorList>
    </citation>
    <scope>IDENTIFICATION</scope>
</reference>
<dbReference type="GO" id="GO:0007266">
    <property type="term" value="P:Rho protein signal transduction"/>
    <property type="evidence" value="ECO:0007669"/>
    <property type="project" value="Ensembl"/>
</dbReference>
<dbReference type="GO" id="GO:0097197">
    <property type="term" value="C:tetraspanin-enriched microdomain"/>
    <property type="evidence" value="ECO:0007669"/>
    <property type="project" value="Ensembl"/>
</dbReference>
<dbReference type="PANTHER" id="PTHR47390:SF1">
    <property type="entry name" value="PODOPLANIN"/>
    <property type="match status" value="1"/>
</dbReference>
<feature type="compositionally biased region" description="Low complexity" evidence="1">
    <location>
        <begin position="93"/>
        <end position="105"/>
    </location>
</feature>
<keyword evidence="2" id="KW-0812">Transmembrane</keyword>
<keyword evidence="2" id="KW-1133">Transmembrane helix</keyword>
<dbReference type="GO" id="GO:0031527">
    <property type="term" value="C:filopodium membrane"/>
    <property type="evidence" value="ECO:0007669"/>
    <property type="project" value="Ensembl"/>
</dbReference>